<organism evidence="4">
    <name type="scientific">marine sediment metagenome</name>
    <dbReference type="NCBI Taxonomy" id="412755"/>
    <lineage>
        <taxon>unclassified sequences</taxon>
        <taxon>metagenomes</taxon>
        <taxon>ecological metagenomes</taxon>
    </lineage>
</organism>
<keyword evidence="2" id="KW-0067">ATP-binding</keyword>
<dbReference type="SUPFAM" id="SSF52540">
    <property type="entry name" value="P-loop containing nucleoside triphosphate hydrolases"/>
    <property type="match status" value="1"/>
</dbReference>
<reference evidence="4" key="1">
    <citation type="journal article" date="2015" name="Nature">
        <title>Complex archaea that bridge the gap between prokaryotes and eukaryotes.</title>
        <authorList>
            <person name="Spang A."/>
            <person name="Saw J.H."/>
            <person name="Jorgensen S.L."/>
            <person name="Zaremba-Niedzwiedzka K."/>
            <person name="Martijn J."/>
            <person name="Lind A.E."/>
            <person name="van Eijk R."/>
            <person name="Schleper C."/>
            <person name="Guy L."/>
            <person name="Ettema T.J."/>
        </authorList>
    </citation>
    <scope>NUCLEOTIDE SEQUENCE</scope>
</reference>
<gene>
    <name evidence="4" type="ORF">LCGC14_2377120</name>
</gene>
<dbReference type="GO" id="GO:0005524">
    <property type="term" value="F:ATP binding"/>
    <property type="evidence" value="ECO:0007669"/>
    <property type="project" value="UniProtKB-KW"/>
</dbReference>
<evidence type="ECO:0000259" key="3">
    <source>
        <dbReference type="PROSITE" id="PS50893"/>
    </source>
</evidence>
<accession>A0A0F9C279</accession>
<dbReference type="InterPro" id="IPR003439">
    <property type="entry name" value="ABC_transporter-like_ATP-bd"/>
</dbReference>
<comment type="caution">
    <text evidence="4">The sequence shown here is derived from an EMBL/GenBank/DDBJ whole genome shotgun (WGS) entry which is preliminary data.</text>
</comment>
<dbReference type="Pfam" id="PF00005">
    <property type="entry name" value="ABC_tran"/>
    <property type="match status" value="1"/>
</dbReference>
<protein>
    <recommendedName>
        <fullName evidence="3">ABC transporter domain-containing protein</fullName>
    </recommendedName>
</protein>
<dbReference type="PANTHER" id="PTHR43038">
    <property type="entry name" value="ATP-BINDING CASSETTE, SUB-FAMILY H, MEMBER 1"/>
    <property type="match status" value="1"/>
</dbReference>
<dbReference type="CDD" id="cd03230">
    <property type="entry name" value="ABC_DR_subfamily_A"/>
    <property type="match status" value="1"/>
</dbReference>
<dbReference type="AlphaFoldDB" id="A0A0F9C279"/>
<dbReference type="PANTHER" id="PTHR43038:SF3">
    <property type="entry name" value="ABC TRANSPORTER G FAMILY MEMBER 20 ISOFORM X1"/>
    <property type="match status" value="1"/>
</dbReference>
<proteinExistence type="predicted"/>
<dbReference type="InterPro" id="IPR017871">
    <property type="entry name" value="ABC_transporter-like_CS"/>
</dbReference>
<dbReference type="PROSITE" id="PS50893">
    <property type="entry name" value="ABC_TRANSPORTER_2"/>
    <property type="match status" value="1"/>
</dbReference>
<dbReference type="SMART" id="SM00382">
    <property type="entry name" value="AAA"/>
    <property type="match status" value="1"/>
</dbReference>
<feature type="domain" description="ABC transporter" evidence="3">
    <location>
        <begin position="7"/>
        <end position="242"/>
    </location>
</feature>
<dbReference type="PROSITE" id="PS00211">
    <property type="entry name" value="ABC_TRANSPORTER_1"/>
    <property type="match status" value="1"/>
</dbReference>
<name>A0A0F9C279_9ZZZZ</name>
<feature type="non-terminal residue" evidence="4">
    <location>
        <position position="275"/>
    </location>
</feature>
<dbReference type="EMBL" id="LAZR01035168">
    <property type="protein sequence ID" value="KKL28239.1"/>
    <property type="molecule type" value="Genomic_DNA"/>
</dbReference>
<keyword evidence="1" id="KW-0547">Nucleotide-binding</keyword>
<evidence type="ECO:0000256" key="2">
    <source>
        <dbReference type="ARBA" id="ARBA00022840"/>
    </source>
</evidence>
<evidence type="ECO:0000256" key="1">
    <source>
        <dbReference type="ARBA" id="ARBA00022741"/>
    </source>
</evidence>
<dbReference type="InterPro" id="IPR003593">
    <property type="entry name" value="AAA+_ATPase"/>
</dbReference>
<sequence>MSEKSVVHLSEISHRYADNQALSSISLDIPAGLRVGFIGPDGVGKSTLLGLISGVKKAQSGQCIVLDTDIQDDHQRKQICSRIAYMPQGLGKNLYMTLSVYENLLFFARLFNLTKQQREQRIDMLLRSTGLTAFHDRPAGQLSGGMKQKLGLCCALIHNPDLLILDEPTTGVDPLSRRQFWNLIDRFRAQRPEMSVIIATAYMDEAASFDYLVAMDDGLVMATGTPQALIDKTGKVDLDSAFIALLPEHKRQGHEPVLVPPWQGSSKIAISATSL</sequence>
<dbReference type="Gene3D" id="3.40.50.300">
    <property type="entry name" value="P-loop containing nucleotide triphosphate hydrolases"/>
    <property type="match status" value="1"/>
</dbReference>
<dbReference type="InterPro" id="IPR027417">
    <property type="entry name" value="P-loop_NTPase"/>
</dbReference>
<evidence type="ECO:0000313" key="4">
    <source>
        <dbReference type="EMBL" id="KKL28239.1"/>
    </source>
</evidence>
<dbReference type="GO" id="GO:0016887">
    <property type="term" value="F:ATP hydrolysis activity"/>
    <property type="evidence" value="ECO:0007669"/>
    <property type="project" value="InterPro"/>
</dbReference>